<evidence type="ECO:0000313" key="2">
    <source>
        <dbReference type="Proteomes" id="UP001632037"/>
    </source>
</evidence>
<dbReference type="AlphaFoldDB" id="A0ABD3FW65"/>
<evidence type="ECO:0000313" key="1">
    <source>
        <dbReference type="EMBL" id="KAL3670469.1"/>
    </source>
</evidence>
<keyword evidence="2" id="KW-1185">Reference proteome</keyword>
<reference evidence="1 2" key="1">
    <citation type="submission" date="2024-09" db="EMBL/GenBank/DDBJ databases">
        <title>Genome sequencing and assembly of Phytophthora oleae, isolate VK10A, causative agent of rot of olive drupes.</title>
        <authorList>
            <person name="Conti Taguali S."/>
            <person name="Riolo M."/>
            <person name="La Spada F."/>
            <person name="Cacciola S.O."/>
            <person name="Dionisio G."/>
        </authorList>
    </citation>
    <scope>NUCLEOTIDE SEQUENCE [LARGE SCALE GENOMIC DNA]</scope>
    <source>
        <strain evidence="1 2">VK10A</strain>
    </source>
</reference>
<dbReference type="EMBL" id="JBIMZQ010000007">
    <property type="protein sequence ID" value="KAL3670469.1"/>
    <property type="molecule type" value="Genomic_DNA"/>
</dbReference>
<accession>A0ABD3FW65</accession>
<gene>
    <name evidence="1" type="ORF">V7S43_004788</name>
</gene>
<protein>
    <submittedName>
        <fullName evidence="1">Uncharacterized protein</fullName>
    </submittedName>
</protein>
<organism evidence="1 2">
    <name type="scientific">Phytophthora oleae</name>
    <dbReference type="NCBI Taxonomy" id="2107226"/>
    <lineage>
        <taxon>Eukaryota</taxon>
        <taxon>Sar</taxon>
        <taxon>Stramenopiles</taxon>
        <taxon>Oomycota</taxon>
        <taxon>Peronosporomycetes</taxon>
        <taxon>Peronosporales</taxon>
        <taxon>Peronosporaceae</taxon>
        <taxon>Phytophthora</taxon>
    </lineage>
</organism>
<sequence>MPSSVHGKRLASFTAGEKLAVINAVGGPPGILALDIADLVNVYGDMTDGEFEVSNIEENEAGAKGLNEEYIVTREANIEPGV</sequence>
<proteinExistence type="predicted"/>
<name>A0ABD3FW65_9STRA</name>
<dbReference type="Proteomes" id="UP001632037">
    <property type="component" value="Unassembled WGS sequence"/>
</dbReference>
<comment type="caution">
    <text evidence="1">The sequence shown here is derived from an EMBL/GenBank/DDBJ whole genome shotgun (WGS) entry which is preliminary data.</text>
</comment>